<dbReference type="Proteomes" id="UP000291995">
    <property type="component" value="Plasmid lp72"/>
</dbReference>
<geneLocation type="plasmid" evidence="2 4">
    <name>lp72</name>
</geneLocation>
<sequence length="162" mass="18814">MLVKQLFLRILFIFSLLTLNGALPPKESEKFTIRYMSNYDRVPEVELVLTNGGNSLVIRNDNYTGYLDTYVTLKDGFKPNIKTLALFIGSGDIRNREHVRCCDNDYLLCKEQWDKLVIKANGRDLCFYVVCLEGETNIEREYYFKISAANLRKFIDSLVDFV</sequence>
<dbReference type="RefSeq" id="WP_025444144.1">
    <property type="nucleotide sequence ID" value="NZ_CP024206.2"/>
</dbReference>
<dbReference type="EMBL" id="CP036558">
    <property type="protein sequence ID" value="QBK62401.1"/>
    <property type="molecule type" value="Genomic_DNA"/>
</dbReference>
<evidence type="ECO:0000313" key="3">
    <source>
        <dbReference type="Proteomes" id="UP000230633"/>
    </source>
</evidence>
<evidence type="ECO:0000313" key="2">
    <source>
        <dbReference type="EMBL" id="QBK62401.1"/>
    </source>
</evidence>
<name>A0AAP8YSI5_9SPIR</name>
<gene>
    <name evidence="1" type="ORF">CNO13_04350</name>
    <name evidence="2" type="ORF">EZU67_04330</name>
</gene>
<organism evidence="2 4">
    <name type="scientific">Borrelia miyamotoi</name>
    <dbReference type="NCBI Taxonomy" id="47466"/>
    <lineage>
        <taxon>Bacteria</taxon>
        <taxon>Pseudomonadati</taxon>
        <taxon>Spirochaetota</taxon>
        <taxon>Spirochaetia</taxon>
        <taxon>Spirochaetales</taxon>
        <taxon>Borreliaceae</taxon>
        <taxon>Borrelia</taxon>
    </lineage>
</organism>
<keyword evidence="2" id="KW-0614">Plasmid</keyword>
<dbReference type="Proteomes" id="UP000230633">
    <property type="component" value="Plasmid pYekat-1-lp72"/>
</dbReference>
<keyword evidence="3" id="KW-1185">Reference proteome</keyword>
<geneLocation type="plasmid" evidence="1 3">
    <name>pYekat-1-lp72</name>
</geneLocation>
<dbReference type="EMBL" id="CP024334">
    <property type="protein sequence ID" value="ATQ16419.1"/>
    <property type="molecule type" value="Genomic_DNA"/>
</dbReference>
<reference evidence="2" key="2">
    <citation type="submission" date="2022-12" db="EMBL/GenBank/DDBJ databases">
        <title>Whole genome sequencing of Borrelia miyamotoi strains isolated at the Russian territory.</title>
        <authorList>
            <person name="Kuleshov K.V."/>
            <person name="Platonov A.E."/>
            <person name="Goptar I.A."/>
            <person name="Shipulin G.A."/>
            <person name="Markelov M.L."/>
            <person name="Koetsveld J."/>
            <person name="Kolyasnikova N.M."/>
            <person name="Sarksyan D.S."/>
            <person name="Toporkova M.G."/>
            <person name="Hovius J.W."/>
        </authorList>
    </citation>
    <scope>NUCLEOTIDE SEQUENCE</scope>
    <source>
        <strain evidence="1">Yekat-1</strain>
        <strain evidence="2">Yekat-76</strain>
        <plasmid evidence="2">lp72</plasmid>
        <plasmid evidence="1">pYekat-1-lp72</plasmid>
    </source>
</reference>
<proteinExistence type="predicted"/>
<protein>
    <submittedName>
        <fullName evidence="2">Uncharacterized protein</fullName>
    </submittedName>
</protein>
<accession>A0AAP8YSI5</accession>
<reference evidence="4" key="1">
    <citation type="submission" date="2019-03" db="EMBL/GenBank/DDBJ databases">
        <title>Whole genome sequencing of Borrelia miyamotoi strains isolated at the Russian territory.</title>
        <authorList>
            <person name="Kuleshov K.V."/>
            <person name="Platonov A.E."/>
            <person name="Goptar I.A."/>
            <person name="Shipulin G.A."/>
            <person name="Markelov M.L."/>
            <person name="Koetsveld J."/>
            <person name="Kolyasnikova N.M."/>
            <person name="Sarksyan D.S."/>
            <person name="Toporkova M.G."/>
            <person name="Hovius J.W."/>
        </authorList>
    </citation>
    <scope>NUCLEOTIDE SEQUENCE [LARGE SCALE GENOMIC DNA]</scope>
    <source>
        <strain evidence="3">Yekat-1</strain>
        <strain evidence="4">Yekat-76</strain>
        <plasmid evidence="4">lp72</plasmid>
        <plasmid evidence="3">pYekat-1-lp72</plasmid>
    </source>
</reference>
<evidence type="ECO:0000313" key="1">
    <source>
        <dbReference type="EMBL" id="ATQ16419.1"/>
    </source>
</evidence>
<evidence type="ECO:0000313" key="4">
    <source>
        <dbReference type="Proteomes" id="UP000291995"/>
    </source>
</evidence>
<dbReference type="AlphaFoldDB" id="A0AAP8YSI5"/>